<dbReference type="Proteomes" id="UP001175226">
    <property type="component" value="Unassembled WGS sequence"/>
</dbReference>
<protein>
    <submittedName>
        <fullName evidence="1">Uncharacterized protein</fullName>
    </submittedName>
</protein>
<evidence type="ECO:0000313" key="2">
    <source>
        <dbReference type="Proteomes" id="UP001175226"/>
    </source>
</evidence>
<reference evidence="1" key="1">
    <citation type="submission" date="2023-06" db="EMBL/GenBank/DDBJ databases">
        <authorList>
            <consortium name="Lawrence Berkeley National Laboratory"/>
            <person name="Ahrendt S."/>
            <person name="Sahu N."/>
            <person name="Indic B."/>
            <person name="Wong-Bajracharya J."/>
            <person name="Merenyi Z."/>
            <person name="Ke H.-M."/>
            <person name="Monk M."/>
            <person name="Kocsube S."/>
            <person name="Drula E."/>
            <person name="Lipzen A."/>
            <person name="Balint B."/>
            <person name="Henrissat B."/>
            <person name="Andreopoulos B."/>
            <person name="Martin F.M."/>
            <person name="Harder C.B."/>
            <person name="Rigling D."/>
            <person name="Ford K.L."/>
            <person name="Foster G.D."/>
            <person name="Pangilinan J."/>
            <person name="Papanicolaou A."/>
            <person name="Barry K."/>
            <person name="LaButti K."/>
            <person name="Viragh M."/>
            <person name="Koriabine M."/>
            <person name="Yan M."/>
            <person name="Riley R."/>
            <person name="Champramary S."/>
            <person name="Plett K.L."/>
            <person name="Tsai I.J."/>
            <person name="Slot J."/>
            <person name="Sipos G."/>
            <person name="Plett J."/>
            <person name="Nagy L.G."/>
            <person name="Grigoriev I.V."/>
        </authorList>
    </citation>
    <scope>NUCLEOTIDE SEQUENCE</scope>
    <source>
        <strain evidence="1">FPL87.14</strain>
    </source>
</reference>
<organism evidence="1 2">
    <name type="scientific">Armillaria borealis</name>
    <dbReference type="NCBI Taxonomy" id="47425"/>
    <lineage>
        <taxon>Eukaryota</taxon>
        <taxon>Fungi</taxon>
        <taxon>Dikarya</taxon>
        <taxon>Basidiomycota</taxon>
        <taxon>Agaricomycotina</taxon>
        <taxon>Agaricomycetes</taxon>
        <taxon>Agaricomycetidae</taxon>
        <taxon>Agaricales</taxon>
        <taxon>Marasmiineae</taxon>
        <taxon>Physalacriaceae</taxon>
        <taxon>Armillaria</taxon>
    </lineage>
</organism>
<name>A0AA39IT60_9AGAR</name>
<proteinExistence type="predicted"/>
<evidence type="ECO:0000313" key="1">
    <source>
        <dbReference type="EMBL" id="KAK0429968.1"/>
    </source>
</evidence>
<accession>A0AA39IT60</accession>
<dbReference type="EMBL" id="JAUEPT010000183">
    <property type="protein sequence ID" value="KAK0429968.1"/>
    <property type="molecule type" value="Genomic_DNA"/>
</dbReference>
<keyword evidence="2" id="KW-1185">Reference proteome</keyword>
<gene>
    <name evidence="1" type="ORF">EV421DRAFT_1744687</name>
</gene>
<sequence>MPALQQELHHRYVNFPPYSSPELEILTKNELLGWKDLALRIQAFGGTSRLRPNRLKISTEVFSNICFKASLAYAKALNTSFSPLPCFSNDLYHYFLVVEHIFGGILAVLSVDDGRCSCPQCPLLLQGTRQADGDLGCQQFLGRSFSIDAHSAGIDAAARKSAVFLFDDGVVEIVGAHADAPITVLFRAVERSITVGTRRFDAGSTDFARKWFAESTGCHGCQLGSIRERPWLRRSTDFTVELVQWVGRLPFNGIDAAVSQESCERSRQCSAYVDVLQENTRILECTRRGQTRSDGGFNGARRDLLAIGLIQVNAPVLGVGLFVDPWGSGPVSTFEPSLRVPIHRYNLSLAGHPSASELPHVTVDTAQWFSRLGWGWYDGRTAGQQLRARLRQALRPTKLDVDCRLTPTHTCWCSIHRRFRSQDGRNAFADSARLGIREDEGTCTWLSQTKLDWADLGSPSQYNDTWTTRMEVRSSSRHETKLTRMLTSVQEAEGGNTDEGQDLKSARARGILMEGRVREGRRRMEAIISLDGGTGASESRVVDGL</sequence>
<comment type="caution">
    <text evidence="1">The sequence shown here is derived from an EMBL/GenBank/DDBJ whole genome shotgun (WGS) entry which is preliminary data.</text>
</comment>
<dbReference type="AlphaFoldDB" id="A0AA39IT60"/>